<dbReference type="SUPFAM" id="SSF51735">
    <property type="entry name" value="NAD(P)-binding Rossmann-fold domains"/>
    <property type="match status" value="1"/>
</dbReference>
<dbReference type="Proteomes" id="UP000006242">
    <property type="component" value="Unassembled WGS sequence"/>
</dbReference>
<keyword evidence="1 4" id="KW-0560">Oxidoreductase</keyword>
<dbReference type="Pfam" id="PF16884">
    <property type="entry name" value="ADH_N_2"/>
    <property type="match status" value="1"/>
</dbReference>
<keyword evidence="5" id="KW-1185">Reference proteome</keyword>
<dbReference type="EC" id="1.1.1.1" evidence="4"/>
<dbReference type="RefSeq" id="WP_006912085.1">
    <property type="nucleotide sequence ID" value="NZ_AFNV02000019.1"/>
</dbReference>
<dbReference type="InterPro" id="IPR011032">
    <property type="entry name" value="GroES-like_sf"/>
</dbReference>
<dbReference type="InterPro" id="IPR045010">
    <property type="entry name" value="MDR_fam"/>
</dbReference>
<sequence length="335" mass="35997">MSSTDQNRQFRLAERPQGLPKQSDWELVSEAVAEPGNDEILVAVEYISLDPAMRGWMNAGKSYIKPVEIGELMRAGTAGTVLKSNHSDFAEGDKVSGNFGVQTHAVVAGKDARKVDTNLAELPAYLGVLGMPGMTAYFGLLDVGGVAEGETVVVSAASGAVGALVGQIAKLKGARVVGIAGSSEKCSYVTDELGFDAAIDYKNENVYKAMKEHCPKGIDVFFDNVGGEILDFALANLALKGRIVICGAISQYNATEGMYAPKNYMSLLVNRARMEGFVVFDYADRYGEAAKALADWLSEGKIKHREDIVEGFENFPDTLLKLFEGSNFGKLVLKV</sequence>
<dbReference type="InterPro" id="IPR041694">
    <property type="entry name" value="ADH_N_2"/>
</dbReference>
<feature type="domain" description="Enoyl reductase (ER)" evidence="3">
    <location>
        <begin position="18"/>
        <end position="333"/>
    </location>
</feature>
<dbReference type="InterPro" id="IPR020843">
    <property type="entry name" value="ER"/>
</dbReference>
<dbReference type="CDD" id="cd05288">
    <property type="entry name" value="PGDH"/>
    <property type="match status" value="1"/>
</dbReference>
<reference evidence="4 5" key="2">
    <citation type="journal article" date="2013" name="PLoS ONE">
        <title>INDIGO - INtegrated Data Warehouse of MIcrobial GenOmes with Examples from the Red Sea Extremophiles.</title>
        <authorList>
            <person name="Alam I."/>
            <person name="Antunes A."/>
            <person name="Kamau A.A."/>
            <person name="Ba Alawi W."/>
            <person name="Kalkatawi M."/>
            <person name="Stingl U."/>
            <person name="Bajic V.B."/>
        </authorList>
    </citation>
    <scope>NUCLEOTIDE SEQUENCE [LARGE SCALE GENOMIC DNA]</scope>
    <source>
        <strain evidence="4 5">E1L3A</strain>
    </source>
</reference>
<evidence type="ECO:0000256" key="1">
    <source>
        <dbReference type="ARBA" id="ARBA00023002"/>
    </source>
</evidence>
<dbReference type="PANTHER" id="PTHR43205">
    <property type="entry name" value="PROSTAGLANDIN REDUCTASE"/>
    <property type="match status" value="1"/>
</dbReference>
<dbReference type="STRING" id="1033802.SSPSH_002735"/>
<dbReference type="EMBL" id="AFNV02000019">
    <property type="protein sequence ID" value="ERJ18454.1"/>
    <property type="molecule type" value="Genomic_DNA"/>
</dbReference>
<dbReference type="Pfam" id="PF00107">
    <property type="entry name" value="ADH_zinc_N"/>
    <property type="match status" value="1"/>
</dbReference>
<dbReference type="SUPFAM" id="SSF50129">
    <property type="entry name" value="GroES-like"/>
    <property type="match status" value="1"/>
</dbReference>
<feature type="region of interest" description="Disordered" evidence="2">
    <location>
        <begin position="1"/>
        <end position="23"/>
    </location>
</feature>
<evidence type="ECO:0000313" key="4">
    <source>
        <dbReference type="EMBL" id="ERJ18454.1"/>
    </source>
</evidence>
<comment type="caution">
    <text evidence="4">The sequence shown here is derived from an EMBL/GenBank/DDBJ whole genome shotgun (WGS) entry which is preliminary data.</text>
</comment>
<name>U2FQR7_9GAMM</name>
<dbReference type="PANTHER" id="PTHR43205:SF7">
    <property type="entry name" value="PROSTAGLANDIN REDUCTASE 1"/>
    <property type="match status" value="1"/>
</dbReference>
<dbReference type="Gene3D" id="3.90.180.10">
    <property type="entry name" value="Medium-chain alcohol dehydrogenases, catalytic domain"/>
    <property type="match status" value="1"/>
</dbReference>
<dbReference type="SMART" id="SM00829">
    <property type="entry name" value="PKS_ER"/>
    <property type="match status" value="1"/>
</dbReference>
<protein>
    <submittedName>
        <fullName evidence="4">Alcohol dehydrogenase protein</fullName>
        <ecNumber evidence="4">1.1.1.1</ecNumber>
    </submittedName>
</protein>
<dbReference type="Gene3D" id="3.40.50.720">
    <property type="entry name" value="NAD(P)-binding Rossmann-like Domain"/>
    <property type="match status" value="1"/>
</dbReference>
<proteinExistence type="predicted"/>
<dbReference type="OrthoDB" id="9805663at2"/>
<dbReference type="GO" id="GO:0016628">
    <property type="term" value="F:oxidoreductase activity, acting on the CH-CH group of donors, NAD or NADP as acceptor"/>
    <property type="evidence" value="ECO:0007669"/>
    <property type="project" value="InterPro"/>
</dbReference>
<accession>U2FQR7</accession>
<evidence type="ECO:0000256" key="2">
    <source>
        <dbReference type="SAM" id="MobiDB-lite"/>
    </source>
</evidence>
<gene>
    <name evidence="4" type="ORF">SSPSH_002735</name>
</gene>
<organism evidence="4 5">
    <name type="scientific">Salinisphaera shabanensis E1L3A</name>
    <dbReference type="NCBI Taxonomy" id="1033802"/>
    <lineage>
        <taxon>Bacteria</taxon>
        <taxon>Pseudomonadati</taxon>
        <taxon>Pseudomonadota</taxon>
        <taxon>Gammaproteobacteria</taxon>
        <taxon>Salinisphaerales</taxon>
        <taxon>Salinisphaeraceae</taxon>
        <taxon>Salinisphaera</taxon>
    </lineage>
</organism>
<dbReference type="InterPro" id="IPR036291">
    <property type="entry name" value="NAD(P)-bd_dom_sf"/>
</dbReference>
<reference evidence="4 5" key="1">
    <citation type="journal article" date="2011" name="J. Bacteriol.">
        <title>Genome sequence of Salinisphaera shabanensis, a gammaproteobacterium from the harsh, variable environment of the brine-seawater interface of the Shaban Deep in the Red Sea.</title>
        <authorList>
            <person name="Antunes A."/>
            <person name="Alam I."/>
            <person name="Bajic V.B."/>
            <person name="Stingl U."/>
        </authorList>
    </citation>
    <scope>NUCLEOTIDE SEQUENCE [LARGE SCALE GENOMIC DNA]</scope>
    <source>
        <strain evidence="4 5">E1L3A</strain>
    </source>
</reference>
<dbReference type="GO" id="GO:0004022">
    <property type="term" value="F:alcohol dehydrogenase (NAD+) activity"/>
    <property type="evidence" value="ECO:0007669"/>
    <property type="project" value="UniProtKB-EC"/>
</dbReference>
<evidence type="ECO:0000259" key="3">
    <source>
        <dbReference type="SMART" id="SM00829"/>
    </source>
</evidence>
<dbReference type="AlphaFoldDB" id="U2FQR7"/>
<dbReference type="eggNOG" id="COG2130">
    <property type="taxonomic scope" value="Bacteria"/>
</dbReference>
<dbReference type="InterPro" id="IPR013149">
    <property type="entry name" value="ADH-like_C"/>
</dbReference>
<evidence type="ECO:0000313" key="5">
    <source>
        <dbReference type="Proteomes" id="UP000006242"/>
    </source>
</evidence>
<dbReference type="FunFam" id="3.40.50.720:FF:000121">
    <property type="entry name" value="Prostaglandin reductase 2"/>
    <property type="match status" value="1"/>
</dbReference>